<organism evidence="1">
    <name type="scientific">bioreactor metagenome</name>
    <dbReference type="NCBI Taxonomy" id="1076179"/>
    <lineage>
        <taxon>unclassified sequences</taxon>
        <taxon>metagenomes</taxon>
        <taxon>ecological metagenomes</taxon>
    </lineage>
</organism>
<comment type="caution">
    <text evidence="1">The sequence shown here is derived from an EMBL/GenBank/DDBJ whole genome shotgun (WGS) entry which is preliminary data.</text>
</comment>
<reference evidence="1" key="1">
    <citation type="submission" date="2019-08" db="EMBL/GenBank/DDBJ databases">
        <authorList>
            <person name="Kucharzyk K."/>
            <person name="Murdoch R.W."/>
            <person name="Higgins S."/>
            <person name="Loffler F."/>
        </authorList>
    </citation>
    <scope>NUCLEOTIDE SEQUENCE</scope>
</reference>
<sequence length="56" mass="6377">MYNGVPEILGVWQISCDQRTITIVIRRNTAHSIHFFKCAGIGFHNIHIDNKPAVML</sequence>
<dbReference type="AlphaFoldDB" id="A0A645I373"/>
<proteinExistence type="predicted"/>
<dbReference type="EMBL" id="VSSQ01099294">
    <property type="protein sequence ID" value="MPN41933.1"/>
    <property type="molecule type" value="Genomic_DNA"/>
</dbReference>
<accession>A0A645I373</accession>
<protein>
    <submittedName>
        <fullName evidence="1">Uncharacterized protein</fullName>
    </submittedName>
</protein>
<name>A0A645I373_9ZZZZ</name>
<gene>
    <name evidence="1" type="ORF">SDC9_189488</name>
</gene>
<evidence type="ECO:0000313" key="1">
    <source>
        <dbReference type="EMBL" id="MPN41933.1"/>
    </source>
</evidence>